<dbReference type="EMBL" id="MTSE01000004">
    <property type="protein sequence ID" value="OUJ74259.1"/>
    <property type="molecule type" value="Genomic_DNA"/>
</dbReference>
<evidence type="ECO:0000256" key="3">
    <source>
        <dbReference type="ARBA" id="ARBA00022801"/>
    </source>
</evidence>
<dbReference type="GO" id="GO:0009253">
    <property type="term" value="P:peptidoglycan catabolic process"/>
    <property type="evidence" value="ECO:0007669"/>
    <property type="project" value="InterPro"/>
</dbReference>
<evidence type="ECO:0000313" key="6">
    <source>
        <dbReference type="Proteomes" id="UP000194873"/>
    </source>
</evidence>
<reference evidence="5 6" key="1">
    <citation type="submission" date="2017-01" db="EMBL/GenBank/DDBJ databases">
        <title>A new Hymenobacter.</title>
        <authorList>
            <person name="Liang Y."/>
            <person name="Feng F."/>
        </authorList>
    </citation>
    <scope>NUCLEOTIDE SEQUENCE [LARGE SCALE GENOMIC DNA]</scope>
    <source>
        <strain evidence="5">MIMBbqt21</strain>
    </source>
</reference>
<feature type="domain" description="MurNAc-LAA" evidence="4">
    <location>
        <begin position="227"/>
        <end position="344"/>
    </location>
</feature>
<dbReference type="CDD" id="cd02696">
    <property type="entry name" value="MurNAc-LAA"/>
    <property type="match status" value="1"/>
</dbReference>
<dbReference type="InterPro" id="IPR002508">
    <property type="entry name" value="MurNAc-LAA_cat"/>
</dbReference>
<evidence type="ECO:0000259" key="4">
    <source>
        <dbReference type="SMART" id="SM00646"/>
    </source>
</evidence>
<evidence type="ECO:0000256" key="1">
    <source>
        <dbReference type="ARBA" id="ARBA00001561"/>
    </source>
</evidence>
<evidence type="ECO:0000313" key="5">
    <source>
        <dbReference type="EMBL" id="OUJ74259.1"/>
    </source>
</evidence>
<dbReference type="SUPFAM" id="SSF53187">
    <property type="entry name" value="Zn-dependent exopeptidases"/>
    <property type="match status" value="1"/>
</dbReference>
<gene>
    <name evidence="5" type="ORF">BXP70_11095</name>
</gene>
<dbReference type="GO" id="GO:0030288">
    <property type="term" value="C:outer membrane-bounded periplasmic space"/>
    <property type="evidence" value="ECO:0007669"/>
    <property type="project" value="TreeGrafter"/>
</dbReference>
<protein>
    <recommendedName>
        <fullName evidence="2">N-acetylmuramoyl-L-alanine amidase</fullName>
        <ecNumber evidence="2">3.5.1.28</ecNumber>
    </recommendedName>
</protein>
<keyword evidence="3" id="KW-0378">Hydrolase</keyword>
<keyword evidence="6" id="KW-1185">Reference proteome</keyword>
<dbReference type="Gene3D" id="3.40.630.40">
    <property type="entry name" value="Zn-dependent exopeptidases"/>
    <property type="match status" value="1"/>
</dbReference>
<comment type="caution">
    <text evidence="5">The sequence shown here is derived from an EMBL/GenBank/DDBJ whole genome shotgun (WGS) entry which is preliminary data.</text>
</comment>
<dbReference type="SMART" id="SM00646">
    <property type="entry name" value="Ami_3"/>
    <property type="match status" value="1"/>
</dbReference>
<proteinExistence type="predicted"/>
<organism evidence="5 6">
    <name type="scientific">Hymenobacter crusticola</name>
    <dbReference type="NCBI Taxonomy" id="1770526"/>
    <lineage>
        <taxon>Bacteria</taxon>
        <taxon>Pseudomonadati</taxon>
        <taxon>Bacteroidota</taxon>
        <taxon>Cytophagia</taxon>
        <taxon>Cytophagales</taxon>
        <taxon>Hymenobacteraceae</taxon>
        <taxon>Hymenobacter</taxon>
    </lineage>
</organism>
<dbReference type="AlphaFoldDB" id="A0A243WFM2"/>
<name>A0A243WFM2_9BACT</name>
<accession>A0A243WFM2</accession>
<dbReference type="PANTHER" id="PTHR30404:SF0">
    <property type="entry name" value="N-ACETYLMURAMOYL-L-ALANINE AMIDASE AMIC"/>
    <property type="match status" value="1"/>
</dbReference>
<comment type="catalytic activity">
    <reaction evidence="1">
        <text>Hydrolyzes the link between N-acetylmuramoyl residues and L-amino acid residues in certain cell-wall glycopeptides.</text>
        <dbReference type="EC" id="3.5.1.28"/>
    </reaction>
</comment>
<dbReference type="InterPro" id="IPR050695">
    <property type="entry name" value="N-acetylmuramoyl_amidase_3"/>
</dbReference>
<dbReference type="Proteomes" id="UP000194873">
    <property type="component" value="Unassembled WGS sequence"/>
</dbReference>
<evidence type="ECO:0000256" key="2">
    <source>
        <dbReference type="ARBA" id="ARBA00011901"/>
    </source>
</evidence>
<dbReference type="PANTHER" id="PTHR30404">
    <property type="entry name" value="N-ACETYLMURAMOYL-L-ALANINE AMIDASE"/>
    <property type="match status" value="1"/>
</dbReference>
<dbReference type="EC" id="3.5.1.28" evidence="2"/>
<sequence length="351" mass="39415">MLLRTVSLFLVLLLASILAFSQSGYRKVVARRGDNVVTLLRRNRLDPRSNLRAFLNLNRGKLGRKNTLVAGRKYTLPRPMLRPISKRDVPASTVVPKLAAKPSKVSVPLPVLFGPAYSHVTVRDQLLRGAVLYVSTGHGGPDPGAIGKYGGNLLAEDEYAYDVGLRLVHQLLEHGATAYMIIQDPNDGIRDQAVLKMDYDEVTYPHQVTPANQLARLRLRINAVNKLKAAHKNSYQRFIGLHVDSRSVGQNIDVFFYHNSASAAGKRLAEQIHKTFTSRYKRAQPNRPYKGTVSTRNTLFVVRNSHAPAVFLELGNIRNIKDQRRFVVPDNRQALANWICEGIIADYRNRH</sequence>
<dbReference type="GO" id="GO:0008745">
    <property type="term" value="F:N-acetylmuramoyl-L-alanine amidase activity"/>
    <property type="evidence" value="ECO:0007669"/>
    <property type="project" value="UniProtKB-EC"/>
</dbReference>
<dbReference type="Pfam" id="PF01520">
    <property type="entry name" value="Amidase_3"/>
    <property type="match status" value="1"/>
</dbReference>